<dbReference type="Gene3D" id="1.20.120.450">
    <property type="entry name" value="dinb family like domain"/>
    <property type="match status" value="1"/>
</dbReference>
<name>A0A068NWD5_FIMGI</name>
<dbReference type="SUPFAM" id="SSF109854">
    <property type="entry name" value="DinB/YfiT-like putative metalloenzymes"/>
    <property type="match status" value="1"/>
</dbReference>
<dbReference type="STRING" id="661478.OP10G_4304"/>
<protein>
    <recommendedName>
        <fullName evidence="1">DinB-like domain-containing protein</fullName>
    </recommendedName>
</protein>
<dbReference type="InterPro" id="IPR034660">
    <property type="entry name" value="DinB/YfiT-like"/>
</dbReference>
<gene>
    <name evidence="2" type="ORF">OP10G_4304</name>
</gene>
<dbReference type="Pfam" id="PF12867">
    <property type="entry name" value="DinB_2"/>
    <property type="match status" value="1"/>
</dbReference>
<dbReference type="AlphaFoldDB" id="A0A068NWD5"/>
<evidence type="ECO:0000313" key="2">
    <source>
        <dbReference type="EMBL" id="AIE87672.1"/>
    </source>
</evidence>
<organism evidence="2 3">
    <name type="scientific">Fimbriimonas ginsengisoli Gsoil 348</name>
    <dbReference type="NCBI Taxonomy" id="661478"/>
    <lineage>
        <taxon>Bacteria</taxon>
        <taxon>Bacillati</taxon>
        <taxon>Armatimonadota</taxon>
        <taxon>Fimbriimonadia</taxon>
        <taxon>Fimbriimonadales</taxon>
        <taxon>Fimbriimonadaceae</taxon>
        <taxon>Fimbriimonas</taxon>
    </lineage>
</organism>
<dbReference type="OrthoDB" id="119432at2"/>
<evidence type="ECO:0000259" key="1">
    <source>
        <dbReference type="Pfam" id="PF12867"/>
    </source>
</evidence>
<dbReference type="InterPro" id="IPR024775">
    <property type="entry name" value="DinB-like"/>
</dbReference>
<evidence type="ECO:0000313" key="3">
    <source>
        <dbReference type="Proteomes" id="UP000027982"/>
    </source>
</evidence>
<dbReference type="Proteomes" id="UP000027982">
    <property type="component" value="Chromosome"/>
</dbReference>
<dbReference type="HOGENOM" id="CLU_1560675_0_0_0"/>
<dbReference type="EMBL" id="CP007139">
    <property type="protein sequence ID" value="AIE87672.1"/>
    <property type="molecule type" value="Genomic_DNA"/>
</dbReference>
<sequence length="171" mass="19404">MERNTEDHPIAAPSRKQLLLARLSFVRRELNEILRHLRDDQLSYAPGAGVRPTFDQFLEIGMNEVMAVALLRDGKTLTHAEAEAQLSHEPTVASYRKMLEDVRADTVAYIETLSEEDLAEPVEASNPWYASFGMKAVPRYDALTSVALHESYHVAQLITYAWARGDDPYDW</sequence>
<dbReference type="KEGG" id="fgi:OP10G_4304"/>
<accession>A0A068NWD5</accession>
<proteinExistence type="predicted"/>
<keyword evidence="3" id="KW-1185">Reference proteome</keyword>
<feature type="domain" description="DinB-like" evidence="1">
    <location>
        <begin position="23"/>
        <end position="157"/>
    </location>
</feature>
<dbReference type="RefSeq" id="WP_025228439.1">
    <property type="nucleotide sequence ID" value="NZ_CP007139.1"/>
</dbReference>
<reference evidence="2 3" key="1">
    <citation type="journal article" date="2014" name="PLoS ONE">
        <title>The first complete genome sequence of the class fimbriimonadia in the phylum armatimonadetes.</title>
        <authorList>
            <person name="Hu Z.Y."/>
            <person name="Wang Y.Z."/>
            <person name="Im W.T."/>
            <person name="Wang S.Y."/>
            <person name="Zhao G.P."/>
            <person name="Zheng H.J."/>
            <person name="Quan Z.X."/>
        </authorList>
    </citation>
    <scope>NUCLEOTIDE SEQUENCE [LARGE SCALE GENOMIC DNA]</scope>
    <source>
        <strain evidence="2">Gsoil 348</strain>
    </source>
</reference>